<evidence type="ECO:0000256" key="6">
    <source>
        <dbReference type="ARBA" id="ARBA00023326"/>
    </source>
</evidence>
<dbReference type="AlphaFoldDB" id="A0A2U1B7P8"/>
<dbReference type="Proteomes" id="UP000576225">
    <property type="component" value="Unassembled WGS sequence"/>
</dbReference>
<evidence type="ECO:0000313" key="11">
    <source>
        <dbReference type="EMBL" id="PVY44547.1"/>
    </source>
</evidence>
<evidence type="ECO:0000256" key="4">
    <source>
        <dbReference type="ARBA" id="ARBA00023277"/>
    </source>
</evidence>
<dbReference type="Proteomes" id="UP000245959">
    <property type="component" value="Unassembled WGS sequence"/>
</dbReference>
<sequence>MMKTTAVLLLAVLLAVLAAAAESPRIIWEWNAKDGAPAGAELVRQPGEPAFLRVRGPAAPAFAIDGALLKGKMVTVEGVVRGEKLGRKFGDCLKLIPDYRPFDKYRENWGYRPAPPVAREKSDWERSFGSWRIPPYAGNFKLVLGDAGQEGVADYREIRILEVPAPEAPASGVNRAPLQKTPKYRGAMAGNLKNEEDFRIFAEEWGGNLIRWQFLQGGPAVFPDAESYLKWGRDRIGELRRVLPFFRKYGIKVVIDLHRSPGEMNDINNNLGLWTKERQDAVLRLWREIAAAFNGDPVLYGYDLVNEPIDKVYDVRSDALDWDRFAEKLAREIRSIDPVTPIIVETSYNPRPLNLPNIIYSPHFYEPGEYTHQGIRARSMVGPYPDPAKGWNREWIRLMAEPMRQFQLKYNVPIYVGEFGVIRWAPGGAQWLDDWISVFEEYGWDWSFHAYREWSGWSVEHSDDKNLEQPVSDTARKQVLLKYFKRNTR</sequence>
<feature type="chain" id="PRO_5041067711" evidence="8">
    <location>
        <begin position="21"/>
        <end position="489"/>
    </location>
</feature>
<protein>
    <submittedName>
        <fullName evidence="11">Aryl-phospho-beta-D-glucosidase BglC (GH1 family)</fullName>
    </submittedName>
    <submittedName>
        <fullName evidence="10">Glycoside hydrolase family 5 protein</fullName>
    </submittedName>
</protein>
<dbReference type="GO" id="GO:0009986">
    <property type="term" value="C:cell surface"/>
    <property type="evidence" value="ECO:0007669"/>
    <property type="project" value="TreeGrafter"/>
</dbReference>
<comment type="caution">
    <text evidence="11">The sequence shown here is derived from an EMBL/GenBank/DDBJ whole genome shotgun (WGS) entry which is preliminary data.</text>
</comment>
<dbReference type="GO" id="GO:0030245">
    <property type="term" value="P:cellulose catabolic process"/>
    <property type="evidence" value="ECO:0007669"/>
    <property type="project" value="UniProtKB-KW"/>
</dbReference>
<dbReference type="EMBL" id="QEKH01000006">
    <property type="protein sequence ID" value="PVY44547.1"/>
    <property type="molecule type" value="Genomic_DNA"/>
</dbReference>
<keyword evidence="8" id="KW-0732">Signal</keyword>
<feature type="signal peptide" evidence="8">
    <location>
        <begin position="1"/>
        <end position="20"/>
    </location>
</feature>
<dbReference type="Gene3D" id="3.20.20.80">
    <property type="entry name" value="Glycosidases"/>
    <property type="match status" value="1"/>
</dbReference>
<keyword evidence="2 7" id="KW-0378">Hydrolase</keyword>
<evidence type="ECO:0000256" key="1">
    <source>
        <dbReference type="ARBA" id="ARBA00005641"/>
    </source>
</evidence>
<dbReference type="GO" id="GO:0008422">
    <property type="term" value="F:beta-glucosidase activity"/>
    <property type="evidence" value="ECO:0007669"/>
    <property type="project" value="TreeGrafter"/>
</dbReference>
<evidence type="ECO:0000313" key="10">
    <source>
        <dbReference type="EMBL" id="NMD88271.1"/>
    </source>
</evidence>
<evidence type="ECO:0000256" key="7">
    <source>
        <dbReference type="RuleBase" id="RU361153"/>
    </source>
</evidence>
<name>A0A2U1B7P8_9BACT</name>
<evidence type="ECO:0000313" key="13">
    <source>
        <dbReference type="Proteomes" id="UP000576225"/>
    </source>
</evidence>
<evidence type="ECO:0000256" key="2">
    <source>
        <dbReference type="ARBA" id="ARBA00022801"/>
    </source>
</evidence>
<evidence type="ECO:0000259" key="9">
    <source>
        <dbReference type="Pfam" id="PF00150"/>
    </source>
</evidence>
<keyword evidence="4" id="KW-0119">Carbohydrate metabolism</keyword>
<dbReference type="InterPro" id="IPR017853">
    <property type="entry name" value="GH"/>
</dbReference>
<dbReference type="PANTHER" id="PTHR31297:SF41">
    <property type="entry name" value="ENDOGLUCANASE, PUTATIVE (AFU_ORTHOLOGUE AFUA_5G01830)-RELATED"/>
    <property type="match status" value="1"/>
</dbReference>
<gene>
    <name evidence="11" type="ORF">C8D82_10665</name>
    <name evidence="10" type="ORF">HF882_16925</name>
</gene>
<keyword evidence="5 7" id="KW-0326">Glycosidase</keyword>
<reference evidence="10 13" key="2">
    <citation type="submission" date="2020-04" db="EMBL/GenBank/DDBJ databases">
        <authorList>
            <person name="Hitch T.C.A."/>
            <person name="Wylensek D."/>
            <person name="Clavel T."/>
        </authorList>
    </citation>
    <scope>NUCLEOTIDE SEQUENCE [LARGE SCALE GENOMIC DNA]</scope>
    <source>
        <strain evidence="10 13">COR2-253-APC-1A</strain>
    </source>
</reference>
<dbReference type="Pfam" id="PF00150">
    <property type="entry name" value="Cellulase"/>
    <property type="match status" value="1"/>
</dbReference>
<evidence type="ECO:0000256" key="8">
    <source>
        <dbReference type="SAM" id="SignalP"/>
    </source>
</evidence>
<dbReference type="GeneID" id="78294501"/>
<dbReference type="RefSeq" id="WP_116883181.1">
    <property type="nucleotide sequence ID" value="NZ_CABMMC010000005.1"/>
</dbReference>
<evidence type="ECO:0000256" key="5">
    <source>
        <dbReference type="ARBA" id="ARBA00023295"/>
    </source>
</evidence>
<feature type="domain" description="Glycoside hydrolase family 5" evidence="9">
    <location>
        <begin position="189"/>
        <end position="449"/>
    </location>
</feature>
<organism evidence="11 12">
    <name type="scientific">Victivallis vadensis</name>
    <dbReference type="NCBI Taxonomy" id="172901"/>
    <lineage>
        <taxon>Bacteria</taxon>
        <taxon>Pseudomonadati</taxon>
        <taxon>Lentisphaerota</taxon>
        <taxon>Lentisphaeria</taxon>
        <taxon>Victivallales</taxon>
        <taxon>Victivallaceae</taxon>
        <taxon>Victivallis</taxon>
    </lineage>
</organism>
<keyword evidence="6" id="KW-0624">Polysaccharide degradation</keyword>
<accession>A0A2U1B7P8</accession>
<dbReference type="InterPro" id="IPR001547">
    <property type="entry name" value="Glyco_hydro_5"/>
</dbReference>
<evidence type="ECO:0000313" key="12">
    <source>
        <dbReference type="Proteomes" id="UP000245959"/>
    </source>
</evidence>
<dbReference type="OrthoDB" id="9800955at2"/>
<dbReference type="PANTHER" id="PTHR31297">
    <property type="entry name" value="GLUCAN ENDO-1,6-BETA-GLUCOSIDASE B"/>
    <property type="match status" value="1"/>
</dbReference>
<keyword evidence="3" id="KW-0136">Cellulose degradation</keyword>
<reference evidence="11 12" key="1">
    <citation type="submission" date="2018-04" db="EMBL/GenBank/DDBJ databases">
        <title>Genomic Encyclopedia of Type Strains, Phase IV (KMG-IV): sequencing the most valuable type-strain genomes for metagenomic binning, comparative biology and taxonomic classification.</title>
        <authorList>
            <person name="Goeker M."/>
        </authorList>
    </citation>
    <scope>NUCLEOTIDE SEQUENCE [LARGE SCALE GENOMIC DNA]</scope>
    <source>
        <strain evidence="11 12">DSM 14823</strain>
    </source>
</reference>
<evidence type="ECO:0000256" key="3">
    <source>
        <dbReference type="ARBA" id="ARBA00023001"/>
    </source>
</evidence>
<dbReference type="GO" id="GO:0005576">
    <property type="term" value="C:extracellular region"/>
    <property type="evidence" value="ECO:0007669"/>
    <property type="project" value="TreeGrafter"/>
</dbReference>
<comment type="similarity">
    <text evidence="1 7">Belongs to the glycosyl hydrolase 5 (cellulase A) family.</text>
</comment>
<dbReference type="InterPro" id="IPR050386">
    <property type="entry name" value="Glycosyl_hydrolase_5"/>
</dbReference>
<keyword evidence="12" id="KW-1185">Reference proteome</keyword>
<proteinExistence type="inferred from homology"/>
<dbReference type="SUPFAM" id="SSF51445">
    <property type="entry name" value="(Trans)glycosidases"/>
    <property type="match status" value="1"/>
</dbReference>
<dbReference type="EMBL" id="JABAEW010000041">
    <property type="protein sequence ID" value="NMD88271.1"/>
    <property type="molecule type" value="Genomic_DNA"/>
</dbReference>